<evidence type="ECO:0000313" key="1">
    <source>
        <dbReference type="EMBL" id="GGP69440.1"/>
    </source>
</evidence>
<comment type="caution">
    <text evidence="1">The sequence shown here is derived from an EMBL/GenBank/DDBJ whole genome shotgun (WGS) entry which is preliminary data.</text>
</comment>
<sequence>MAPSLDLLLPPSTPVTCDWFPTLAQIEINAIKDGRITTIRTLEDGGHHG</sequence>
<dbReference type="AlphaFoldDB" id="A0A918AQ48"/>
<keyword evidence="2" id="KW-1185">Reference proteome</keyword>
<proteinExistence type="predicted"/>
<reference evidence="1" key="1">
    <citation type="journal article" date="2014" name="Int. J. Syst. Evol. Microbiol.">
        <title>Complete genome sequence of Corynebacterium casei LMG S-19264T (=DSM 44701T), isolated from a smear-ripened cheese.</title>
        <authorList>
            <consortium name="US DOE Joint Genome Institute (JGI-PGF)"/>
            <person name="Walter F."/>
            <person name="Albersmeier A."/>
            <person name="Kalinowski J."/>
            <person name="Ruckert C."/>
        </authorList>
    </citation>
    <scope>NUCLEOTIDE SEQUENCE</scope>
    <source>
        <strain evidence="1">JCM 3313</strain>
    </source>
</reference>
<protein>
    <submittedName>
        <fullName evidence="1">Uncharacterized protein</fullName>
    </submittedName>
</protein>
<accession>A0A918AQ48</accession>
<name>A0A918AQ48_9PSEU</name>
<evidence type="ECO:0000313" key="2">
    <source>
        <dbReference type="Proteomes" id="UP000639606"/>
    </source>
</evidence>
<gene>
    <name evidence="1" type="ORF">GCM10010185_47830</name>
</gene>
<reference evidence="1" key="2">
    <citation type="submission" date="2020-09" db="EMBL/GenBank/DDBJ databases">
        <authorList>
            <person name="Sun Q."/>
            <person name="Ohkuma M."/>
        </authorList>
    </citation>
    <scope>NUCLEOTIDE SEQUENCE</scope>
    <source>
        <strain evidence="1">JCM 3313</strain>
    </source>
</reference>
<dbReference type="EMBL" id="BMRG01000011">
    <property type="protein sequence ID" value="GGP69440.1"/>
    <property type="molecule type" value="Genomic_DNA"/>
</dbReference>
<organism evidence="1 2">
    <name type="scientific">Saccharothrix coeruleofusca</name>
    <dbReference type="NCBI Taxonomy" id="33919"/>
    <lineage>
        <taxon>Bacteria</taxon>
        <taxon>Bacillati</taxon>
        <taxon>Actinomycetota</taxon>
        <taxon>Actinomycetes</taxon>
        <taxon>Pseudonocardiales</taxon>
        <taxon>Pseudonocardiaceae</taxon>
        <taxon>Saccharothrix</taxon>
    </lineage>
</organism>
<dbReference type="Proteomes" id="UP000639606">
    <property type="component" value="Unassembled WGS sequence"/>
</dbReference>